<feature type="region of interest" description="Disordered" evidence="7">
    <location>
        <begin position="1"/>
        <end position="32"/>
    </location>
</feature>
<evidence type="ECO:0000256" key="5">
    <source>
        <dbReference type="ARBA" id="ARBA00066831"/>
    </source>
</evidence>
<dbReference type="InterPro" id="IPR002347">
    <property type="entry name" value="SDR_fam"/>
</dbReference>
<evidence type="ECO:0000256" key="6">
    <source>
        <dbReference type="ARBA" id="ARBA00070881"/>
    </source>
</evidence>
<dbReference type="STRING" id="1392247.A0A3N4KJC3"/>
<dbReference type="InParanoid" id="A0A3N4KJC3"/>
<protein>
    <recommendedName>
        <fullName evidence="6">D-arabinitol 2-dehydrogenase [ribulose-forming]</fullName>
        <ecNumber evidence="5">1.1.1.250</ecNumber>
    </recommendedName>
</protein>
<dbReference type="GO" id="GO:0005975">
    <property type="term" value="P:carbohydrate metabolic process"/>
    <property type="evidence" value="ECO:0007669"/>
    <property type="project" value="UniProtKB-ARBA"/>
</dbReference>
<dbReference type="EC" id="1.1.1.250" evidence="5"/>
<dbReference type="AlphaFoldDB" id="A0A3N4KJC3"/>
<dbReference type="InterPro" id="IPR020904">
    <property type="entry name" value="Sc_DH/Rdtase_CS"/>
</dbReference>
<keyword evidence="3" id="KW-0560">Oxidoreductase</keyword>
<comment type="pathway">
    <text evidence="4">Carbohydrate metabolism; D-arabinitol metabolism.</text>
</comment>
<evidence type="ECO:0000256" key="4">
    <source>
        <dbReference type="ARBA" id="ARBA00060719"/>
    </source>
</evidence>
<evidence type="ECO:0000256" key="1">
    <source>
        <dbReference type="ARBA" id="ARBA00006484"/>
    </source>
</evidence>
<dbReference type="PRINTS" id="PR00080">
    <property type="entry name" value="SDRFAMILY"/>
</dbReference>
<evidence type="ECO:0000313" key="8">
    <source>
        <dbReference type="EMBL" id="RPB09518.1"/>
    </source>
</evidence>
<dbReference type="GO" id="GO:0047038">
    <property type="term" value="F:D-arabinitol 2-dehydrogenase activity"/>
    <property type="evidence" value="ECO:0007669"/>
    <property type="project" value="UniProtKB-EC"/>
</dbReference>
<dbReference type="FunFam" id="3.40.50.720:FF:000240">
    <property type="entry name" value="SDR family oxidoreductase"/>
    <property type="match status" value="1"/>
</dbReference>
<dbReference type="PANTHER" id="PTHR42760:SF115">
    <property type="entry name" value="3-OXOACYL-[ACYL-CARRIER-PROTEIN] REDUCTASE FABG"/>
    <property type="match status" value="1"/>
</dbReference>
<organism evidence="8 9">
    <name type="scientific">Morchella conica CCBAS932</name>
    <dbReference type="NCBI Taxonomy" id="1392247"/>
    <lineage>
        <taxon>Eukaryota</taxon>
        <taxon>Fungi</taxon>
        <taxon>Dikarya</taxon>
        <taxon>Ascomycota</taxon>
        <taxon>Pezizomycotina</taxon>
        <taxon>Pezizomycetes</taxon>
        <taxon>Pezizales</taxon>
        <taxon>Morchellaceae</taxon>
        <taxon>Morchella</taxon>
    </lineage>
</organism>
<name>A0A3N4KJC3_9PEZI</name>
<dbReference type="PROSITE" id="PS00061">
    <property type="entry name" value="ADH_SHORT"/>
    <property type="match status" value="1"/>
</dbReference>
<evidence type="ECO:0000256" key="7">
    <source>
        <dbReference type="SAM" id="MobiDB-lite"/>
    </source>
</evidence>
<dbReference type="EMBL" id="ML119151">
    <property type="protein sequence ID" value="RPB09518.1"/>
    <property type="molecule type" value="Genomic_DNA"/>
</dbReference>
<evidence type="ECO:0000313" key="9">
    <source>
        <dbReference type="Proteomes" id="UP000277580"/>
    </source>
</evidence>
<dbReference type="PRINTS" id="PR00081">
    <property type="entry name" value="GDHRDH"/>
</dbReference>
<dbReference type="FunCoup" id="A0A3N4KJC3">
    <property type="interactions" value="249"/>
</dbReference>
<keyword evidence="9" id="KW-1185">Reference proteome</keyword>
<gene>
    <name evidence="8" type="ORF">P167DRAFT_547950</name>
</gene>
<dbReference type="OrthoDB" id="47007at2759"/>
<evidence type="ECO:0000256" key="3">
    <source>
        <dbReference type="ARBA" id="ARBA00023002"/>
    </source>
</evidence>
<dbReference type="Pfam" id="PF13561">
    <property type="entry name" value="adh_short_C2"/>
    <property type="match status" value="1"/>
</dbReference>
<accession>A0A3N4KJC3</accession>
<reference evidence="8 9" key="1">
    <citation type="journal article" date="2018" name="Nat. Ecol. Evol.">
        <title>Pezizomycetes genomes reveal the molecular basis of ectomycorrhizal truffle lifestyle.</title>
        <authorList>
            <person name="Murat C."/>
            <person name="Payen T."/>
            <person name="Noel B."/>
            <person name="Kuo A."/>
            <person name="Morin E."/>
            <person name="Chen J."/>
            <person name="Kohler A."/>
            <person name="Krizsan K."/>
            <person name="Balestrini R."/>
            <person name="Da Silva C."/>
            <person name="Montanini B."/>
            <person name="Hainaut M."/>
            <person name="Levati E."/>
            <person name="Barry K.W."/>
            <person name="Belfiori B."/>
            <person name="Cichocki N."/>
            <person name="Clum A."/>
            <person name="Dockter R.B."/>
            <person name="Fauchery L."/>
            <person name="Guy J."/>
            <person name="Iotti M."/>
            <person name="Le Tacon F."/>
            <person name="Lindquist E.A."/>
            <person name="Lipzen A."/>
            <person name="Malagnac F."/>
            <person name="Mello A."/>
            <person name="Molinier V."/>
            <person name="Miyauchi S."/>
            <person name="Poulain J."/>
            <person name="Riccioni C."/>
            <person name="Rubini A."/>
            <person name="Sitrit Y."/>
            <person name="Splivallo R."/>
            <person name="Traeger S."/>
            <person name="Wang M."/>
            <person name="Zifcakova L."/>
            <person name="Wipf D."/>
            <person name="Zambonelli A."/>
            <person name="Paolocci F."/>
            <person name="Nowrousian M."/>
            <person name="Ottonello S."/>
            <person name="Baldrian P."/>
            <person name="Spatafora J.W."/>
            <person name="Henrissat B."/>
            <person name="Nagy L.G."/>
            <person name="Aury J.M."/>
            <person name="Wincker P."/>
            <person name="Grigoriev I.V."/>
            <person name="Bonfante P."/>
            <person name="Martin F.M."/>
        </authorList>
    </citation>
    <scope>NUCLEOTIDE SEQUENCE [LARGE SCALE GENOMIC DNA]</scope>
    <source>
        <strain evidence="8 9">CCBAS932</strain>
    </source>
</reference>
<keyword evidence="2" id="KW-0521">NADP</keyword>
<evidence type="ECO:0000256" key="2">
    <source>
        <dbReference type="ARBA" id="ARBA00022857"/>
    </source>
</evidence>
<sequence>MSAPVPKIEFARPTAPPPPFQPQDKDNVQGESAASARFSLKGKVAIVTGGSGGLGLEACRALLEHSVAAVVLLDINATVGEAAAEVLRNNYPTGTATFAAVDVTNTEAVTTAVNAVVKVWGGVDILVAFAGIVKSEDALDMSQAAWERVLDVNLTGSFICAQAAAKAMEAGGRGGSIVLIASISGHAANFPQPHVNYNVSKAGVLMMVKSLAAEWGRYGIRVNSISPGYMNTVLNEGDGLNDHRKIWIERTPLGRIGGVDELNGTVILLCSDAGKFITGTDIKVDGGISASI</sequence>
<dbReference type="Proteomes" id="UP000277580">
    <property type="component" value="Unassembled WGS sequence"/>
</dbReference>
<comment type="similarity">
    <text evidence="1">Belongs to the short-chain dehydrogenases/reductases (SDR) family.</text>
</comment>
<proteinExistence type="inferred from homology"/>
<dbReference type="InterPro" id="IPR036291">
    <property type="entry name" value="NAD(P)-bd_dom_sf"/>
</dbReference>
<dbReference type="Gene3D" id="3.40.50.720">
    <property type="entry name" value="NAD(P)-binding Rossmann-like Domain"/>
    <property type="match status" value="1"/>
</dbReference>
<dbReference type="PANTHER" id="PTHR42760">
    <property type="entry name" value="SHORT-CHAIN DEHYDROGENASES/REDUCTASES FAMILY MEMBER"/>
    <property type="match status" value="1"/>
</dbReference>
<dbReference type="SUPFAM" id="SSF51735">
    <property type="entry name" value="NAD(P)-binding Rossmann-fold domains"/>
    <property type="match status" value="1"/>
</dbReference>